<keyword evidence="1" id="KW-1133">Transmembrane helix</keyword>
<evidence type="ECO:0000313" key="2">
    <source>
        <dbReference type="EMBL" id="AGF57955.1"/>
    </source>
</evidence>
<feature type="transmembrane region" description="Helical" evidence="1">
    <location>
        <begin position="72"/>
        <end position="95"/>
    </location>
</feature>
<dbReference type="HOGENOM" id="CLU_1666375_0_0_9"/>
<accession>M1LXG2</accession>
<feature type="transmembrane region" description="Helical" evidence="1">
    <location>
        <begin position="42"/>
        <end position="60"/>
    </location>
</feature>
<sequence length="158" mass="17910">MDYIAYSIFSAVIIINLIIFIYRKNKVGNILMSIGTSKGSFISGMIFGIIFLLLEGYFIYLEKFIDHQPIRIANHSLMFIGIIMILNAITSTTFIGEKGVSFMTIPFFISLNKISGYKIEDNKFVLNRVNKADYSIPINISDSGKITKVINELKNRGY</sequence>
<reference evidence="2 3" key="1">
    <citation type="submission" date="2013-02" db="EMBL/GenBank/DDBJ databases">
        <title>Genome sequence of Clostridium saccharoperbutylacetonicum N1-4(HMT).</title>
        <authorList>
            <person name="Poehlein A."/>
            <person name="Daniel R."/>
        </authorList>
    </citation>
    <scope>NUCLEOTIDE SEQUENCE [LARGE SCALE GENOMIC DNA]</scope>
    <source>
        <strain evidence="3">N1-4(HMT)</strain>
    </source>
</reference>
<evidence type="ECO:0000256" key="1">
    <source>
        <dbReference type="SAM" id="Phobius"/>
    </source>
</evidence>
<name>M1LXG2_9CLOT</name>
<organism evidence="2 3">
    <name type="scientific">Clostridium saccharoperbutylacetonicum N1-4(HMT)</name>
    <dbReference type="NCBI Taxonomy" id="931276"/>
    <lineage>
        <taxon>Bacteria</taxon>
        <taxon>Bacillati</taxon>
        <taxon>Bacillota</taxon>
        <taxon>Clostridia</taxon>
        <taxon>Eubacteriales</taxon>
        <taxon>Clostridiaceae</taxon>
        <taxon>Clostridium</taxon>
    </lineage>
</organism>
<keyword evidence="1" id="KW-0812">Transmembrane</keyword>
<dbReference type="AlphaFoldDB" id="M1LXG2"/>
<dbReference type="PATRIC" id="fig|931276.5.peg.4233"/>
<gene>
    <name evidence="2" type="ORF">Cspa_c42020</name>
</gene>
<keyword evidence="1" id="KW-0472">Membrane</keyword>
<proteinExistence type="predicted"/>
<evidence type="ECO:0000313" key="3">
    <source>
        <dbReference type="Proteomes" id="UP000011728"/>
    </source>
</evidence>
<dbReference type="RefSeq" id="WP_015394266.1">
    <property type="nucleotide sequence ID" value="NC_020291.1"/>
</dbReference>
<dbReference type="KEGG" id="csr:Cspa_c42020"/>
<keyword evidence="3" id="KW-1185">Reference proteome</keyword>
<protein>
    <submittedName>
        <fullName evidence="2">Uncharacterized protein</fullName>
    </submittedName>
</protein>
<feature type="transmembrane region" description="Helical" evidence="1">
    <location>
        <begin position="6"/>
        <end position="22"/>
    </location>
</feature>
<dbReference type="STRING" id="36745.CLSAP_39540"/>
<dbReference type="Proteomes" id="UP000011728">
    <property type="component" value="Chromosome"/>
</dbReference>
<dbReference type="EMBL" id="CP004121">
    <property type="protein sequence ID" value="AGF57955.1"/>
    <property type="molecule type" value="Genomic_DNA"/>
</dbReference>